<keyword evidence="2" id="KW-1185">Reference proteome</keyword>
<sequence>MSSLEATALSLLSAIDPQPCSSGRDENLSARFSEYLAPFSDPLLAANSREALALTRSLAKRFLPFLNRSLSAIPKVLSVSSSSGNSCPHAAELLVVYELCLRCLRTLSSQISCEPYTIETQWLRMVMCMESCGRFLDGFGEGIGVLERLLGIKKEIRSDCHGEFARVVVETGAVAVRCATKSLGSDGRGEEVFLVSKVMWVVEEIREWYGVLDTEKYEKLHGTLVTYLGKCASFLIDKWTRLDMDLMRKFFRVLLDQYGEGKFKLSRRMCFAILSSSEDRTSLLFELLSCLLESPAGRGKVKKYDNGKEFVELISYCTNNCWGSGQTVRYRFSVFLRKLAISKVLGLPLCVVLHLYSIGLRIVPGKLGQALDGSNVSNEGMPSIISLIQDGNILSDLPSLLCSLDSHFKIEFKEDNLDTEDPICDFSNQAHNVIYPSRITLSFKQRIDKANLRSYLSALKYLCSVLAELVNSERKDILSTCDAGLSHHMLCVVQDTFYRFCDVSLYHHRQVHEKEEDVLEENCKTVALAAIAAFTLSLVTKHQFQKSIHILRYIVSREWMQSDGVKTMIIPLYNVGVFLWRNWQIKEASIALKLSNEASWVYIKHMGEKTQENIGQGDPSGDAFIDVCNKTISRCAFYLDVLQQCDREKVEGELTCCLKNWLHAKNLSASLPAPMPLVKQWAKSQCEQSAVGDSKAFIPNIYELLSSSEGISGEALAVISEQEIFAYEEAKPLNPEFSKKMQMNIINVLLKDIYVTEEKCLQKARLLIIKARVLRSCGIEQLSDCIQCLSLAISAIEAKKRQYLSISEHNELAQAYCFRALCHYELDPASEAVNEDIHTALNLWSSDKFSGNCFPDNGVELALPLLYNVLDLVSVKGNIDDSMKLFKVMISIDKVVEAALGLVSFDCEPSLLAVGNLCYDLSERLASIGRLHEALFFSKKSHRLRFRLFQKKFTFSIGQRFEDCEEGRDIMRRFTEQIEDLQVSGQAAAGVWPISPKSSNFDELYLSPWITLQAYLESTLQVGLNYELIGNATKAEHLLQWGKSISLTQSLSHFVAAFSSGLARIFCKKHQWDLAWSELQKAQHIVKNGAAISCLKCKLLLETDLNLKLGDLSRSRLHNGAGLVLIDQLAPAEELYNSALDKLHHCEWKDLVPVPFDANAPSQICEKASEFIDSAALNVSLGSARELPKDVGVRNRNGKIKKEPKPKQVPPECSRRVTRSISRSFNQNKRAATLVTLKTREGNDVKTRESTKDEQDAHTYKESLKQQSSSGTFCICSQLKSCQHLPATLVKPASLNDVITLRWELSQRRVSSKLLTGLGKCHKKNDHHHETHEILRRCIANLTCQNPYWDCSASVASLIDLIGKDISEDVLAIERAEVLYLVCWFSLRQYDMQKPRFICCTMPSVQLPQIASWLKVAFALCREVPLLIQKVSRLLALVYIYLASRDQLSSSEIISENAWASFFHQVSVTAHINDLFHLNQIEKQHESGHAIEVKGSSLLESSSLGSELYNAHRHLDSSGLCSLVRAFFGGLPHATMICLSFISGIDSLVVRHLFGYPSSVSAWILLSRFRSSDQPILVLLPLSSIDEETTDCEDSSDHENITCSKCSDKDWNCPWGYAIIDELVPPFREILKKNHLSSSVRYSEDMEEHRRLWWSRRRSLDTRLQKLLRRLEEVWLGPWSCLLLGGRQNCEDITHVHKNMSREMRVKCNTEVESSLLGLVLEATTMRNGGEVVIPPLQSNCTCYIGKLDEHNEKTDGLASHLICESLSELQIKQSINREPVILVLDWEVQMIPWESMPTLRKQVVYRMPCGAKTFMKSTKSDVCQDLHRKAEFHYPAIDPLDAFYLLNPSGDLDRCQSQFENWFRDQKMEGCVGCAPTAKELSLALKSHDLFLYFGHGSGESYIPRNEIQKLEKCAATLLMGCSSGSVVLHGPYLPQGMSLSCLLAGSPVVIANLWDVTDKDIDRFGKTMLDAWLEERSKPRVCTMCVDSCCHRPTVASFMGKARDACALPFLIGAAPVCYGVPTEITRKKKM</sequence>
<accession>A0ACB9L5I7</accession>
<evidence type="ECO:0000313" key="2">
    <source>
        <dbReference type="Proteomes" id="UP001057402"/>
    </source>
</evidence>
<dbReference type="Proteomes" id="UP001057402">
    <property type="component" value="Chromosome 12"/>
</dbReference>
<name>A0ACB9L5I7_9MYRT</name>
<organism evidence="1 2">
    <name type="scientific">Melastoma candidum</name>
    <dbReference type="NCBI Taxonomy" id="119954"/>
    <lineage>
        <taxon>Eukaryota</taxon>
        <taxon>Viridiplantae</taxon>
        <taxon>Streptophyta</taxon>
        <taxon>Embryophyta</taxon>
        <taxon>Tracheophyta</taxon>
        <taxon>Spermatophyta</taxon>
        <taxon>Magnoliopsida</taxon>
        <taxon>eudicotyledons</taxon>
        <taxon>Gunneridae</taxon>
        <taxon>Pentapetalae</taxon>
        <taxon>rosids</taxon>
        <taxon>malvids</taxon>
        <taxon>Myrtales</taxon>
        <taxon>Melastomataceae</taxon>
        <taxon>Melastomatoideae</taxon>
        <taxon>Melastomateae</taxon>
        <taxon>Melastoma</taxon>
    </lineage>
</organism>
<proteinExistence type="predicted"/>
<gene>
    <name evidence="1" type="ORF">MLD38_040275</name>
</gene>
<protein>
    <submittedName>
        <fullName evidence="1">Uncharacterized protein</fullName>
    </submittedName>
</protein>
<evidence type="ECO:0000313" key="1">
    <source>
        <dbReference type="EMBL" id="KAI4304809.1"/>
    </source>
</evidence>
<dbReference type="EMBL" id="CM042891">
    <property type="protein sequence ID" value="KAI4304809.1"/>
    <property type="molecule type" value="Genomic_DNA"/>
</dbReference>
<comment type="caution">
    <text evidence="1">The sequence shown here is derived from an EMBL/GenBank/DDBJ whole genome shotgun (WGS) entry which is preliminary data.</text>
</comment>
<reference evidence="2" key="1">
    <citation type="journal article" date="2023" name="Front. Plant Sci.">
        <title>Chromosomal-level genome assembly of Melastoma candidum provides insights into trichome evolution.</title>
        <authorList>
            <person name="Zhong Y."/>
            <person name="Wu W."/>
            <person name="Sun C."/>
            <person name="Zou P."/>
            <person name="Liu Y."/>
            <person name="Dai S."/>
            <person name="Zhou R."/>
        </authorList>
    </citation>
    <scope>NUCLEOTIDE SEQUENCE [LARGE SCALE GENOMIC DNA]</scope>
</reference>